<dbReference type="SFLD" id="SFLDG01067">
    <property type="entry name" value="SPASM/twitch_domain_containing"/>
    <property type="match status" value="1"/>
</dbReference>
<dbReference type="Gene3D" id="3.20.20.70">
    <property type="entry name" value="Aldolase class I"/>
    <property type="match status" value="1"/>
</dbReference>
<dbReference type="PROSITE" id="PS51918">
    <property type="entry name" value="RADICAL_SAM"/>
    <property type="match status" value="1"/>
</dbReference>
<protein>
    <recommendedName>
        <fullName evidence="6">Radical SAM core domain-containing protein</fullName>
    </recommendedName>
</protein>
<dbReference type="SUPFAM" id="SSF102114">
    <property type="entry name" value="Radical SAM enzymes"/>
    <property type="match status" value="1"/>
</dbReference>
<dbReference type="InterPro" id="IPR058240">
    <property type="entry name" value="rSAM_sf"/>
</dbReference>
<dbReference type="InterPro" id="IPR007197">
    <property type="entry name" value="rSAM"/>
</dbReference>
<evidence type="ECO:0000313" key="8">
    <source>
        <dbReference type="Proteomes" id="UP000196531"/>
    </source>
</evidence>
<proteinExistence type="predicted"/>
<dbReference type="GO" id="GO:0046872">
    <property type="term" value="F:metal ion binding"/>
    <property type="evidence" value="ECO:0007669"/>
    <property type="project" value="UniProtKB-KW"/>
</dbReference>
<dbReference type="GO" id="GO:0051536">
    <property type="term" value="F:iron-sulfur cluster binding"/>
    <property type="evidence" value="ECO:0007669"/>
    <property type="project" value="UniProtKB-KW"/>
</dbReference>
<dbReference type="AlphaFoldDB" id="A0A1Y5F2D9"/>
<dbReference type="InterPro" id="IPR013785">
    <property type="entry name" value="Aldolase_TIM"/>
</dbReference>
<dbReference type="PANTHER" id="PTHR11228:SF7">
    <property type="entry name" value="PQQA PEPTIDE CYCLASE"/>
    <property type="match status" value="1"/>
</dbReference>
<evidence type="ECO:0000259" key="6">
    <source>
        <dbReference type="PROSITE" id="PS51918"/>
    </source>
</evidence>
<organism evidence="7 8">
    <name type="scientific">Halobacteriovorax marinus</name>
    <dbReference type="NCBI Taxonomy" id="97084"/>
    <lineage>
        <taxon>Bacteria</taxon>
        <taxon>Pseudomonadati</taxon>
        <taxon>Bdellovibrionota</taxon>
        <taxon>Bacteriovoracia</taxon>
        <taxon>Bacteriovoracales</taxon>
        <taxon>Halobacteriovoraceae</taxon>
        <taxon>Halobacteriovorax</taxon>
    </lineage>
</organism>
<accession>A0A1Y5F2D9</accession>
<comment type="caution">
    <text evidence="7">The sequence shown here is derived from an EMBL/GenBank/DDBJ whole genome shotgun (WGS) entry which is preliminary data.</text>
</comment>
<gene>
    <name evidence="7" type="ORF">A9Q84_19240</name>
</gene>
<evidence type="ECO:0000256" key="3">
    <source>
        <dbReference type="ARBA" id="ARBA00022723"/>
    </source>
</evidence>
<keyword evidence="2" id="KW-0949">S-adenosyl-L-methionine</keyword>
<evidence type="ECO:0000256" key="4">
    <source>
        <dbReference type="ARBA" id="ARBA00023004"/>
    </source>
</evidence>
<dbReference type="SFLD" id="SFLDS00029">
    <property type="entry name" value="Radical_SAM"/>
    <property type="match status" value="1"/>
</dbReference>
<dbReference type="EMBL" id="MAAO01000015">
    <property type="protein sequence ID" value="OUR93605.1"/>
    <property type="molecule type" value="Genomic_DNA"/>
</dbReference>
<dbReference type="CDD" id="cd01335">
    <property type="entry name" value="Radical_SAM"/>
    <property type="match status" value="1"/>
</dbReference>
<dbReference type="GO" id="GO:0003824">
    <property type="term" value="F:catalytic activity"/>
    <property type="evidence" value="ECO:0007669"/>
    <property type="project" value="InterPro"/>
</dbReference>
<dbReference type="InterPro" id="IPR050377">
    <property type="entry name" value="Radical_SAM_PqqE_MftC-like"/>
</dbReference>
<reference evidence="8" key="1">
    <citation type="journal article" date="2017" name="Proc. Natl. Acad. Sci. U.S.A.">
        <title>Simulation of Deepwater Horizon oil plume reveals substrate specialization within a complex community of hydrocarbon-degraders.</title>
        <authorList>
            <person name="Hu P."/>
            <person name="Dubinsky E.A."/>
            <person name="Probst A.J."/>
            <person name="Wang J."/>
            <person name="Sieber C.M.K."/>
            <person name="Tom L.M."/>
            <person name="Gardinali P."/>
            <person name="Banfield J.F."/>
            <person name="Atlas R.M."/>
            <person name="Andersen G.L."/>
        </authorList>
    </citation>
    <scope>NUCLEOTIDE SEQUENCE [LARGE SCALE GENOMIC DNA]</scope>
</reference>
<evidence type="ECO:0000256" key="5">
    <source>
        <dbReference type="ARBA" id="ARBA00023014"/>
    </source>
</evidence>
<dbReference type="Proteomes" id="UP000196531">
    <property type="component" value="Unassembled WGS sequence"/>
</dbReference>
<dbReference type="Pfam" id="PF04055">
    <property type="entry name" value="Radical_SAM"/>
    <property type="match status" value="1"/>
</dbReference>
<feature type="domain" description="Radical SAM core" evidence="6">
    <location>
        <begin position="43"/>
        <end position="248"/>
    </location>
</feature>
<evidence type="ECO:0000313" key="7">
    <source>
        <dbReference type="EMBL" id="OUR93605.1"/>
    </source>
</evidence>
<sequence>MKLLLNIYIRAFIRLLKSPPHFRVVLNYVKYLWARKMGLEVVSHTPTNVVIYTTKNCNLNCDFCFIGDDLNPNNGGEFELMYDQYLKITENEFFKNALRVGLLGGEPFIARDIFEILEDLNKRRKVVTVVTNSTLLKGSKLERFINCAPDILGLSLYESNWADVERVFLAMQKKSIVWIQTILEADGLNEIYRSLDFCVSIGCKNIRFSNYYPTYGKGMEKVIFHDDQSFVELKKVITKQYGNKLNIDWPAPVSRELKSKSCQQPISYVHLDNQGAIGACFMRPPNESQYGNIFEKDSWNGARHKELRSYMNSTGSDCDPDCRYCENLSEDLYKI</sequence>
<dbReference type="CDD" id="cd21109">
    <property type="entry name" value="SPASM"/>
    <property type="match status" value="1"/>
</dbReference>
<evidence type="ECO:0000256" key="2">
    <source>
        <dbReference type="ARBA" id="ARBA00022691"/>
    </source>
</evidence>
<keyword evidence="3" id="KW-0479">Metal-binding</keyword>
<name>A0A1Y5F2D9_9BACT</name>
<dbReference type="PANTHER" id="PTHR11228">
    <property type="entry name" value="RADICAL SAM DOMAIN PROTEIN"/>
    <property type="match status" value="1"/>
</dbReference>
<keyword evidence="4" id="KW-0408">Iron</keyword>
<keyword evidence="5" id="KW-0411">Iron-sulfur</keyword>
<evidence type="ECO:0000256" key="1">
    <source>
        <dbReference type="ARBA" id="ARBA00001966"/>
    </source>
</evidence>
<comment type="cofactor">
    <cofactor evidence="1">
        <name>[4Fe-4S] cluster</name>
        <dbReference type="ChEBI" id="CHEBI:49883"/>
    </cofactor>
</comment>